<evidence type="ECO:0000313" key="2">
    <source>
        <dbReference type="Proteomes" id="UP000499080"/>
    </source>
</evidence>
<reference evidence="1 2" key="1">
    <citation type="journal article" date="2019" name="Sci. Rep.">
        <title>Orb-weaving spider Araneus ventricosus genome elucidates the spidroin gene catalogue.</title>
        <authorList>
            <person name="Kono N."/>
            <person name="Nakamura H."/>
            <person name="Ohtoshi R."/>
            <person name="Moran D.A.P."/>
            <person name="Shinohara A."/>
            <person name="Yoshida Y."/>
            <person name="Fujiwara M."/>
            <person name="Mori M."/>
            <person name="Tomita M."/>
            <person name="Arakawa K."/>
        </authorList>
    </citation>
    <scope>NUCLEOTIDE SEQUENCE [LARGE SCALE GENOMIC DNA]</scope>
</reference>
<gene>
    <name evidence="1" type="ORF">AVEN_207591_1</name>
</gene>
<evidence type="ECO:0000313" key="1">
    <source>
        <dbReference type="EMBL" id="GBN71939.1"/>
    </source>
</evidence>
<keyword evidence="2" id="KW-1185">Reference proteome</keyword>
<organism evidence="1 2">
    <name type="scientific">Araneus ventricosus</name>
    <name type="common">Orbweaver spider</name>
    <name type="synonym">Epeira ventricosa</name>
    <dbReference type="NCBI Taxonomy" id="182803"/>
    <lineage>
        <taxon>Eukaryota</taxon>
        <taxon>Metazoa</taxon>
        <taxon>Ecdysozoa</taxon>
        <taxon>Arthropoda</taxon>
        <taxon>Chelicerata</taxon>
        <taxon>Arachnida</taxon>
        <taxon>Araneae</taxon>
        <taxon>Araneomorphae</taxon>
        <taxon>Entelegynae</taxon>
        <taxon>Araneoidea</taxon>
        <taxon>Araneidae</taxon>
        <taxon>Araneus</taxon>
    </lineage>
</organism>
<name>A0A4Y2R9J0_ARAVE</name>
<dbReference type="EMBL" id="BGPR01016128">
    <property type="protein sequence ID" value="GBN71939.1"/>
    <property type="molecule type" value="Genomic_DNA"/>
</dbReference>
<protein>
    <submittedName>
        <fullName evidence="1">Uncharacterized protein</fullName>
    </submittedName>
</protein>
<dbReference type="AlphaFoldDB" id="A0A4Y2R9J0"/>
<comment type="caution">
    <text evidence="1">The sequence shown here is derived from an EMBL/GenBank/DDBJ whole genome shotgun (WGS) entry which is preliminary data.</text>
</comment>
<dbReference type="Proteomes" id="UP000499080">
    <property type="component" value="Unassembled WGS sequence"/>
</dbReference>
<sequence>MVLVVLYQLYLSPYLTFRTYTECELEDCGPTRDVEILPLKFRPSCPPVKLYHQGLELASLRFGNRNSAISVPIPRVSGSKTEIPPSKSLPRESLFWKQKLCHQDLKHSSLWYHSRDPVTQTPQHPTGKDDLSEQMEVSQLNNMIV</sequence>
<accession>A0A4Y2R9J0</accession>
<proteinExistence type="predicted"/>